<reference evidence="1" key="1">
    <citation type="journal article" date="2022" name="Int. J. Mol. Sci.">
        <title>Draft Genome of Tanacetum Coccineum: Genomic Comparison of Closely Related Tanacetum-Family Plants.</title>
        <authorList>
            <person name="Yamashiro T."/>
            <person name="Shiraishi A."/>
            <person name="Nakayama K."/>
            <person name="Satake H."/>
        </authorList>
    </citation>
    <scope>NUCLEOTIDE SEQUENCE</scope>
</reference>
<reference evidence="1" key="2">
    <citation type="submission" date="2022-01" db="EMBL/GenBank/DDBJ databases">
        <authorList>
            <person name="Yamashiro T."/>
            <person name="Shiraishi A."/>
            <person name="Satake H."/>
            <person name="Nakayama K."/>
        </authorList>
    </citation>
    <scope>NUCLEOTIDE SEQUENCE</scope>
</reference>
<keyword evidence="2" id="KW-1185">Reference proteome</keyword>
<dbReference type="Proteomes" id="UP001151760">
    <property type="component" value="Unassembled WGS sequence"/>
</dbReference>
<name>A0ABQ5E5Y0_9ASTR</name>
<dbReference type="EMBL" id="BQNB010015968">
    <property type="protein sequence ID" value="GJT46238.1"/>
    <property type="molecule type" value="Genomic_DNA"/>
</dbReference>
<evidence type="ECO:0000313" key="2">
    <source>
        <dbReference type="Proteomes" id="UP001151760"/>
    </source>
</evidence>
<proteinExistence type="predicted"/>
<sequence length="80" mass="9393">MQAAQGSTKELHAARENENQWSFEVGDRVRLQGLTWKGSNVTKYYADKPLTMPLEEIHIDDKLQFVEEPVKIMEWEIKRC</sequence>
<organism evidence="1 2">
    <name type="scientific">Tanacetum coccineum</name>
    <dbReference type="NCBI Taxonomy" id="301880"/>
    <lineage>
        <taxon>Eukaryota</taxon>
        <taxon>Viridiplantae</taxon>
        <taxon>Streptophyta</taxon>
        <taxon>Embryophyta</taxon>
        <taxon>Tracheophyta</taxon>
        <taxon>Spermatophyta</taxon>
        <taxon>Magnoliopsida</taxon>
        <taxon>eudicotyledons</taxon>
        <taxon>Gunneridae</taxon>
        <taxon>Pentapetalae</taxon>
        <taxon>asterids</taxon>
        <taxon>campanulids</taxon>
        <taxon>Asterales</taxon>
        <taxon>Asteraceae</taxon>
        <taxon>Asteroideae</taxon>
        <taxon>Anthemideae</taxon>
        <taxon>Anthemidinae</taxon>
        <taxon>Tanacetum</taxon>
    </lineage>
</organism>
<comment type="caution">
    <text evidence="1">The sequence shown here is derived from an EMBL/GenBank/DDBJ whole genome shotgun (WGS) entry which is preliminary data.</text>
</comment>
<evidence type="ECO:0000313" key="1">
    <source>
        <dbReference type="EMBL" id="GJT46238.1"/>
    </source>
</evidence>
<gene>
    <name evidence="1" type="ORF">Tco_0954953</name>
</gene>
<accession>A0ABQ5E5Y0</accession>
<protein>
    <submittedName>
        <fullName evidence="1">Uncharacterized protein</fullName>
    </submittedName>
</protein>